<dbReference type="SUPFAM" id="SSF56747">
    <property type="entry name" value="Prim-pol domain"/>
    <property type="match status" value="1"/>
</dbReference>
<name>A0A8A4Z9P2_9MICO</name>
<dbReference type="KEGG" id="psic:J4E96_14780"/>
<keyword evidence="4" id="KW-1185">Reference proteome</keyword>
<evidence type="ECO:0000313" key="3">
    <source>
        <dbReference type="EMBL" id="QTE28612.1"/>
    </source>
</evidence>
<organism evidence="3 4">
    <name type="scientific">Pengzhenrongella sicca</name>
    <dbReference type="NCBI Taxonomy" id="2819238"/>
    <lineage>
        <taxon>Bacteria</taxon>
        <taxon>Bacillati</taxon>
        <taxon>Actinomycetota</taxon>
        <taxon>Actinomycetes</taxon>
        <taxon>Micrococcales</taxon>
        <taxon>Pengzhenrongella</taxon>
    </lineage>
</organism>
<dbReference type="SMART" id="SM00942">
    <property type="entry name" value="PriCT_1"/>
    <property type="match status" value="1"/>
</dbReference>
<dbReference type="AlphaFoldDB" id="A0A8A4Z9P2"/>
<feature type="domain" description="Primase C-terminal 1" evidence="1">
    <location>
        <begin position="219"/>
        <end position="281"/>
    </location>
</feature>
<reference evidence="3" key="1">
    <citation type="submission" date="2021-03" db="EMBL/GenBank/DDBJ databases">
        <title>Pengzhenrongella sicca gen. nov., sp. nov., a new member of suborder Micrococcineae isolated from High-Arctic tundra soil.</title>
        <authorList>
            <person name="Peng F."/>
        </authorList>
    </citation>
    <scope>NUCLEOTIDE SEQUENCE</scope>
    <source>
        <strain evidence="3">LRZ-2</strain>
    </source>
</reference>
<dbReference type="InterPro" id="IPR015330">
    <property type="entry name" value="DNA_primase/pol_bifunc_N"/>
</dbReference>
<evidence type="ECO:0000313" key="4">
    <source>
        <dbReference type="Proteomes" id="UP000663937"/>
    </source>
</evidence>
<evidence type="ECO:0000259" key="1">
    <source>
        <dbReference type="SMART" id="SM00942"/>
    </source>
</evidence>
<gene>
    <name evidence="3" type="ORF">J4E96_14780</name>
</gene>
<dbReference type="RefSeq" id="WP_227422853.1">
    <property type="nucleotide sequence ID" value="NZ_CP071868.1"/>
</dbReference>
<sequence>MDSPLRSPQWTYDTIPVASSSGSLAAAALHFASAGIPVFPCVAGGKEPLTVHGFKDASADPRRIASWWRRHPDANVGLPTGAASGVDVVDIDVHGQGSGFPALKRAREAELVTSWVWVVRTPSGGAHAYFPHPHGSEQRSWQSPRTHIDFRGDGGYVIAPPSRLVVEGQARRYEVIAVAEHRAGPVDAARLRRFVDPTPPPRPVGYAPVRGGADPERLANHVRSLPQGQRNGGLFWAACRMVEAGFDVDSTLGCLGAAGVDAGLSTREAETTVRSAFRHTRPAADLSAVVRDEPDPPIAPEAVSL</sequence>
<dbReference type="Pfam" id="PF09250">
    <property type="entry name" value="Prim-Pol"/>
    <property type="match status" value="1"/>
</dbReference>
<dbReference type="EMBL" id="CP071868">
    <property type="protein sequence ID" value="QTE28612.1"/>
    <property type="molecule type" value="Genomic_DNA"/>
</dbReference>
<dbReference type="SMART" id="SM00943">
    <property type="entry name" value="Prim-Pol"/>
    <property type="match status" value="1"/>
</dbReference>
<accession>A0A8A4Z9P2</accession>
<dbReference type="Proteomes" id="UP000663937">
    <property type="component" value="Chromosome"/>
</dbReference>
<protein>
    <submittedName>
        <fullName evidence="3">Bifunctional DNA primase/polymerase</fullName>
    </submittedName>
</protein>
<evidence type="ECO:0000259" key="2">
    <source>
        <dbReference type="SMART" id="SM00943"/>
    </source>
</evidence>
<feature type="domain" description="DNA primase/polymerase bifunctional N-terminal" evidence="2">
    <location>
        <begin position="28"/>
        <end position="193"/>
    </location>
</feature>
<dbReference type="CDD" id="cd04859">
    <property type="entry name" value="Prim_Pol"/>
    <property type="match status" value="1"/>
</dbReference>
<proteinExistence type="predicted"/>
<dbReference type="InterPro" id="IPR014820">
    <property type="entry name" value="PriCT_1"/>
</dbReference>